<protein>
    <submittedName>
        <fullName evidence="1">Uncharacterized protein</fullName>
    </submittedName>
</protein>
<name>A0A0F7L570_9VIRU</name>
<organism evidence="1">
    <name type="scientific">uncultured marine virus</name>
    <dbReference type="NCBI Taxonomy" id="186617"/>
    <lineage>
        <taxon>Viruses</taxon>
        <taxon>environmental samples</taxon>
    </lineage>
</organism>
<dbReference type="EMBL" id="KR029579">
    <property type="protein sequence ID" value="AKH46146.1"/>
    <property type="molecule type" value="Genomic_DNA"/>
</dbReference>
<accession>A0A0F7L570</accession>
<sequence>MDTFFRESSTSRSLFYLFLLLLSRDQRYPVRRAPALFVSQLCRHQEIRSVSVQHSIRCSQCPRAQLLQNHKSITNLLLLVVCHQGFSFSCTAAIAQHGQPLLICRAASIPYPSSAER</sequence>
<proteinExistence type="predicted"/>
<evidence type="ECO:0000313" key="1">
    <source>
        <dbReference type="EMBL" id="AKH46146.1"/>
    </source>
</evidence>
<reference evidence="1" key="1">
    <citation type="journal article" date="2015" name="Front. Microbiol.">
        <title>Combining genomic sequencing methods to explore viral diversity and reveal potential virus-host interactions.</title>
        <authorList>
            <person name="Chow C.E."/>
            <person name="Winget D.M."/>
            <person name="White R.A.III."/>
            <person name="Hallam S.J."/>
            <person name="Suttle C.A."/>
        </authorList>
    </citation>
    <scope>NUCLEOTIDE SEQUENCE</scope>
    <source>
        <strain evidence="1">Anoxic3_4</strain>
    </source>
</reference>
<reference evidence="1" key="2">
    <citation type="submission" date="2015-03" db="EMBL/GenBank/DDBJ databases">
        <authorList>
            <person name="Chow C.-E.T."/>
            <person name="Winget D.M."/>
            <person name="White R.A.III."/>
            <person name="Hallam S.J."/>
            <person name="Suttle C.A."/>
        </authorList>
    </citation>
    <scope>NUCLEOTIDE SEQUENCE</scope>
    <source>
        <strain evidence="1">Anoxic3_4</strain>
    </source>
</reference>